<gene>
    <name evidence="1" type="ORF">Rumeso_02649</name>
</gene>
<reference evidence="1 2" key="1">
    <citation type="submission" date="2013-02" db="EMBL/GenBank/DDBJ databases">
        <authorList>
            <person name="Fiebig A."/>
            <person name="Goeker M."/>
            <person name="Klenk H.-P.P."/>
        </authorList>
    </citation>
    <scope>NUCLEOTIDE SEQUENCE [LARGE SCALE GENOMIC DNA]</scope>
    <source>
        <strain evidence="1 2">DSM 19309</strain>
    </source>
</reference>
<dbReference type="HOGENOM" id="CLU_1218985_0_0_5"/>
<name>A0A017HN02_9RHOB</name>
<organism evidence="1 2">
    <name type="scientific">Rubellimicrobium mesophilum DSM 19309</name>
    <dbReference type="NCBI Taxonomy" id="442562"/>
    <lineage>
        <taxon>Bacteria</taxon>
        <taxon>Pseudomonadati</taxon>
        <taxon>Pseudomonadota</taxon>
        <taxon>Alphaproteobacteria</taxon>
        <taxon>Rhodobacterales</taxon>
        <taxon>Roseobacteraceae</taxon>
        <taxon>Rubellimicrobium</taxon>
    </lineage>
</organism>
<accession>A0A017HN02</accession>
<evidence type="ECO:0000313" key="1">
    <source>
        <dbReference type="EMBL" id="EYD75867.1"/>
    </source>
</evidence>
<dbReference type="Proteomes" id="UP000019666">
    <property type="component" value="Unassembled WGS sequence"/>
</dbReference>
<keyword evidence="2" id="KW-1185">Reference proteome</keyword>
<sequence length="227" mass="23125">MDEDNVIELITENESNKARSAAGGEGDDEIRSWILADAEVATQDAVAHGNTHTVTGDAGQDVLRLITLAYGFGGFSALASGNTNSASGGEEDDGVTSALGAFAYSGDATVTGNSHRLLLDEGEDFLTSDLFATALSGNNALASGNTLLAAGGEDNDEFELRLDAMALYVRDAIASTATTSNNTLVARGGEGADAIGLEVTVNSTLGGIATLTDKHGLGLRTAPGRTR</sequence>
<dbReference type="RefSeq" id="WP_037277589.1">
    <property type="nucleotide sequence ID" value="NZ_KK088522.1"/>
</dbReference>
<comment type="caution">
    <text evidence="1">The sequence shown here is derived from an EMBL/GenBank/DDBJ whole genome shotgun (WGS) entry which is preliminary data.</text>
</comment>
<dbReference type="STRING" id="442562.Rumeso_02649"/>
<dbReference type="EMBL" id="AOSK01000065">
    <property type="protein sequence ID" value="EYD75867.1"/>
    <property type="molecule type" value="Genomic_DNA"/>
</dbReference>
<protein>
    <submittedName>
        <fullName evidence="1">Uncharacterized protein</fullName>
    </submittedName>
</protein>
<dbReference type="AlphaFoldDB" id="A0A017HN02"/>
<proteinExistence type="predicted"/>
<evidence type="ECO:0000313" key="2">
    <source>
        <dbReference type="Proteomes" id="UP000019666"/>
    </source>
</evidence>